<comment type="caution">
    <text evidence="2">The sequence shown here is derived from an EMBL/GenBank/DDBJ whole genome shotgun (WGS) entry which is preliminary data.</text>
</comment>
<keyword evidence="1" id="KW-0472">Membrane</keyword>
<proteinExistence type="predicted"/>
<feature type="transmembrane region" description="Helical" evidence="1">
    <location>
        <begin position="149"/>
        <end position="167"/>
    </location>
</feature>
<accession>A0A3L7A6T2</accession>
<sequence length="178" mass="20026">MFTVTKPTAPVGTIILKSLWYGFIAGMISGMVKIGWEVIFPPRTIERNATNPPQTLLEQFGMATEQTHDFVMFGDQQVFYLALIIHFAFSIVCAMVYLFAAQYLPITSLWQGAAFGLVVWVFFHLILMPAMGTVPAAWDQPWEEHFSELFGHAVWGWAIAACGFFLAQKDRAKTLVNL</sequence>
<organism evidence="2 3">
    <name type="scientific">Mycetocola tolaasinivorans</name>
    <dbReference type="NCBI Taxonomy" id="76635"/>
    <lineage>
        <taxon>Bacteria</taxon>
        <taxon>Bacillati</taxon>
        <taxon>Actinomycetota</taxon>
        <taxon>Actinomycetes</taxon>
        <taxon>Micrococcales</taxon>
        <taxon>Microbacteriaceae</taxon>
        <taxon>Mycetocola</taxon>
    </lineage>
</organism>
<reference evidence="2 3" key="1">
    <citation type="submission" date="2018-10" db="EMBL/GenBank/DDBJ databases">
        <authorList>
            <person name="Li J."/>
        </authorList>
    </citation>
    <scope>NUCLEOTIDE SEQUENCE [LARGE SCALE GENOMIC DNA]</scope>
    <source>
        <strain evidence="2 3">IF 016277</strain>
    </source>
</reference>
<keyword evidence="1" id="KW-0812">Transmembrane</keyword>
<evidence type="ECO:0000313" key="3">
    <source>
        <dbReference type="Proteomes" id="UP000272503"/>
    </source>
</evidence>
<dbReference type="InterPro" id="IPR009898">
    <property type="entry name" value="DUF1440"/>
</dbReference>
<dbReference type="Pfam" id="PF07274">
    <property type="entry name" value="DUF1440"/>
    <property type="match status" value="1"/>
</dbReference>
<dbReference type="AlphaFoldDB" id="A0A3L7A6T2"/>
<evidence type="ECO:0000256" key="1">
    <source>
        <dbReference type="SAM" id="Phobius"/>
    </source>
</evidence>
<dbReference type="OrthoDB" id="1629003at2"/>
<evidence type="ECO:0000313" key="2">
    <source>
        <dbReference type="EMBL" id="RLP76043.1"/>
    </source>
</evidence>
<keyword evidence="1" id="KW-1133">Transmembrane helix</keyword>
<name>A0A3L7A6T2_9MICO</name>
<dbReference type="EMBL" id="RCUX01000005">
    <property type="protein sequence ID" value="RLP76043.1"/>
    <property type="molecule type" value="Genomic_DNA"/>
</dbReference>
<feature type="transmembrane region" description="Helical" evidence="1">
    <location>
        <begin position="112"/>
        <end position="137"/>
    </location>
</feature>
<protein>
    <submittedName>
        <fullName evidence="2">DUF1440 domain-containing protein</fullName>
    </submittedName>
</protein>
<gene>
    <name evidence="2" type="ORF">D9V32_07755</name>
</gene>
<dbReference type="Proteomes" id="UP000272503">
    <property type="component" value="Unassembled WGS sequence"/>
</dbReference>
<keyword evidence="3" id="KW-1185">Reference proteome</keyword>
<feature type="transmembrane region" description="Helical" evidence="1">
    <location>
        <begin position="78"/>
        <end position="100"/>
    </location>
</feature>